<name>A0A0A9CHD9_ARUDO</name>
<dbReference type="EMBL" id="GBRH01226963">
    <property type="protein sequence ID" value="JAD70932.1"/>
    <property type="molecule type" value="Transcribed_RNA"/>
</dbReference>
<sequence length="74" mass="8452">MMRIKITNLVKEFIFKSKCGLRDNHWEAAIYPLFTVFMQLTSQLMNSTCKVTALGICAKDKVIWAVGKIANNRT</sequence>
<proteinExistence type="predicted"/>
<organism evidence="1">
    <name type="scientific">Arundo donax</name>
    <name type="common">Giant reed</name>
    <name type="synonym">Donax arundinaceus</name>
    <dbReference type="NCBI Taxonomy" id="35708"/>
    <lineage>
        <taxon>Eukaryota</taxon>
        <taxon>Viridiplantae</taxon>
        <taxon>Streptophyta</taxon>
        <taxon>Embryophyta</taxon>
        <taxon>Tracheophyta</taxon>
        <taxon>Spermatophyta</taxon>
        <taxon>Magnoliopsida</taxon>
        <taxon>Liliopsida</taxon>
        <taxon>Poales</taxon>
        <taxon>Poaceae</taxon>
        <taxon>PACMAD clade</taxon>
        <taxon>Arundinoideae</taxon>
        <taxon>Arundineae</taxon>
        <taxon>Arundo</taxon>
    </lineage>
</organism>
<reference evidence="1" key="2">
    <citation type="journal article" date="2015" name="Data Brief">
        <title>Shoot transcriptome of the giant reed, Arundo donax.</title>
        <authorList>
            <person name="Barrero R.A."/>
            <person name="Guerrero F.D."/>
            <person name="Moolhuijzen P."/>
            <person name="Goolsby J.A."/>
            <person name="Tidwell J."/>
            <person name="Bellgard S.E."/>
            <person name="Bellgard M.I."/>
        </authorList>
    </citation>
    <scope>NUCLEOTIDE SEQUENCE</scope>
    <source>
        <tissue evidence="1">Shoot tissue taken approximately 20 cm above the soil surface</tissue>
    </source>
</reference>
<protein>
    <submittedName>
        <fullName evidence="1">Uncharacterized protein</fullName>
    </submittedName>
</protein>
<dbReference type="AlphaFoldDB" id="A0A0A9CHD9"/>
<evidence type="ECO:0000313" key="1">
    <source>
        <dbReference type="EMBL" id="JAD70932.1"/>
    </source>
</evidence>
<reference evidence="1" key="1">
    <citation type="submission" date="2014-09" db="EMBL/GenBank/DDBJ databases">
        <authorList>
            <person name="Magalhaes I.L.F."/>
            <person name="Oliveira U."/>
            <person name="Santos F.R."/>
            <person name="Vidigal T.H.D.A."/>
            <person name="Brescovit A.D."/>
            <person name="Santos A.J."/>
        </authorList>
    </citation>
    <scope>NUCLEOTIDE SEQUENCE</scope>
    <source>
        <tissue evidence="1">Shoot tissue taken approximately 20 cm above the soil surface</tissue>
    </source>
</reference>
<accession>A0A0A9CHD9</accession>